<dbReference type="CDD" id="cd00067">
    <property type="entry name" value="GAL4"/>
    <property type="match status" value="1"/>
</dbReference>
<name>A0AAJ0BGL4_9PEZI</name>
<dbReference type="SUPFAM" id="SSF57701">
    <property type="entry name" value="Zn2/Cys6 DNA-binding domain"/>
    <property type="match status" value="1"/>
</dbReference>
<evidence type="ECO:0000256" key="1">
    <source>
        <dbReference type="ARBA" id="ARBA00022723"/>
    </source>
</evidence>
<dbReference type="InterPro" id="IPR021858">
    <property type="entry name" value="Fun_TF"/>
</dbReference>
<feature type="domain" description="Zn(2)-C6 fungal-type" evidence="8">
    <location>
        <begin position="23"/>
        <end position="51"/>
    </location>
</feature>
<protein>
    <submittedName>
        <fullName evidence="9">Fungal-specific transcription factor domain-containing protein</fullName>
    </submittedName>
</protein>
<keyword evidence="1" id="KW-0479">Metal-binding</keyword>
<evidence type="ECO:0000256" key="2">
    <source>
        <dbReference type="ARBA" id="ARBA00022833"/>
    </source>
</evidence>
<gene>
    <name evidence="9" type="ORF">QBC47DRAFT_459322</name>
</gene>
<dbReference type="PANTHER" id="PTHR36206:SF16">
    <property type="entry name" value="TRANSCRIPTION FACTOR DOMAIN-CONTAINING PROTEIN-RELATED"/>
    <property type="match status" value="1"/>
</dbReference>
<keyword evidence="2" id="KW-0862">Zinc</keyword>
<evidence type="ECO:0000256" key="6">
    <source>
        <dbReference type="ARBA" id="ARBA00023242"/>
    </source>
</evidence>
<dbReference type="Pfam" id="PF11951">
    <property type="entry name" value="Fungal_trans_2"/>
    <property type="match status" value="1"/>
</dbReference>
<comment type="caution">
    <text evidence="9">The sequence shown here is derived from an EMBL/GenBank/DDBJ whole genome shotgun (WGS) entry which is preliminary data.</text>
</comment>
<dbReference type="InterPro" id="IPR036864">
    <property type="entry name" value="Zn2-C6_fun-type_DNA-bd_sf"/>
</dbReference>
<evidence type="ECO:0000256" key="5">
    <source>
        <dbReference type="ARBA" id="ARBA00023163"/>
    </source>
</evidence>
<evidence type="ECO:0000313" key="9">
    <source>
        <dbReference type="EMBL" id="KAK1757880.1"/>
    </source>
</evidence>
<proteinExistence type="predicted"/>
<dbReference type="EMBL" id="MU839830">
    <property type="protein sequence ID" value="KAK1757880.1"/>
    <property type="molecule type" value="Genomic_DNA"/>
</dbReference>
<evidence type="ECO:0000259" key="8">
    <source>
        <dbReference type="PROSITE" id="PS50048"/>
    </source>
</evidence>
<dbReference type="AlphaFoldDB" id="A0AAJ0BGL4"/>
<dbReference type="Pfam" id="PF00172">
    <property type="entry name" value="Zn_clus"/>
    <property type="match status" value="1"/>
</dbReference>
<dbReference type="InterPro" id="IPR052360">
    <property type="entry name" value="Transcr_Regulatory_Proteins"/>
</dbReference>
<keyword evidence="10" id="KW-1185">Reference proteome</keyword>
<dbReference type="PROSITE" id="PS50048">
    <property type="entry name" value="ZN2_CY6_FUNGAL_2"/>
    <property type="match status" value="1"/>
</dbReference>
<feature type="region of interest" description="Disordered" evidence="7">
    <location>
        <begin position="1"/>
        <end position="22"/>
    </location>
</feature>
<evidence type="ECO:0000256" key="3">
    <source>
        <dbReference type="ARBA" id="ARBA00023015"/>
    </source>
</evidence>
<keyword evidence="6" id="KW-0539">Nucleus</keyword>
<keyword evidence="5" id="KW-0804">Transcription</keyword>
<evidence type="ECO:0000256" key="7">
    <source>
        <dbReference type="SAM" id="MobiDB-lite"/>
    </source>
</evidence>
<dbReference type="GO" id="GO:0003677">
    <property type="term" value="F:DNA binding"/>
    <property type="evidence" value="ECO:0007669"/>
    <property type="project" value="UniProtKB-KW"/>
</dbReference>
<dbReference type="PANTHER" id="PTHR36206">
    <property type="entry name" value="ASPERCRYPTIN BIOSYNTHESIS CLUSTER-SPECIFIC TRANSCRIPTION REGULATOR ATNN-RELATED"/>
    <property type="match status" value="1"/>
</dbReference>
<dbReference type="GO" id="GO:0008270">
    <property type="term" value="F:zinc ion binding"/>
    <property type="evidence" value="ECO:0007669"/>
    <property type="project" value="InterPro"/>
</dbReference>
<evidence type="ECO:0000256" key="4">
    <source>
        <dbReference type="ARBA" id="ARBA00023125"/>
    </source>
</evidence>
<sequence length="552" mass="61300">MHNQTLTATADKGPRSRRKTRTGCRTCKIRRVKCDESRPTCQRCLGTGRVCDGYGIWGGGGGQVLTPRKEVPKMQISSCGGPPKLVAILPGMSPQEQAALDFFRHKTSPKMPGAFYSDFWEKLVLQAVVTEPAVLHASIALAATHRSGGTNTYINASSSPSTDDMGMIDVNERLALQQYNLAIRHLQLHLENKQRHSLRVALISCMLFISMELLKGEFRSGRAHLQGALKLLEEIQDRDGLGVADEATLLLRPQPESVDDHLVEAFTRLNVQSALFGQGSEYLYQMGRSTKGSPPPNPSSSSSIPPTFESVMLARRHLDALINRVHLLSAQINRLVYSSSPIPAHFTAQAASLQSSLKTWLSAFNRSIPTLETQTKNEYNSPPLSIALLRMYHTMTTIMSHTALRGRSETVYDQFSSDFKSILTDASTLWRGVIRAKCTPIAYRHQNRRQRDVNFTIDMGFIPPLFYTALKCRVPRYRRFAARFLEASPYREGVWDGFVAGAVARAVMEMEEGEFYSARGVRFDELEKSLGVLDNGVPGDDVPLIPGEGRPS</sequence>
<keyword evidence="4" id="KW-0238">DNA-binding</keyword>
<evidence type="ECO:0000313" key="10">
    <source>
        <dbReference type="Proteomes" id="UP001239445"/>
    </source>
</evidence>
<dbReference type="GO" id="GO:0000981">
    <property type="term" value="F:DNA-binding transcription factor activity, RNA polymerase II-specific"/>
    <property type="evidence" value="ECO:0007669"/>
    <property type="project" value="InterPro"/>
</dbReference>
<accession>A0AAJ0BGL4</accession>
<keyword evidence="3" id="KW-0805">Transcription regulation</keyword>
<feature type="region of interest" description="Disordered" evidence="7">
    <location>
        <begin position="286"/>
        <end position="306"/>
    </location>
</feature>
<dbReference type="InterPro" id="IPR001138">
    <property type="entry name" value="Zn2Cys6_DnaBD"/>
</dbReference>
<dbReference type="SMART" id="SM00066">
    <property type="entry name" value="GAL4"/>
    <property type="match status" value="1"/>
</dbReference>
<dbReference type="PROSITE" id="PS00463">
    <property type="entry name" value="ZN2_CY6_FUNGAL_1"/>
    <property type="match status" value="1"/>
</dbReference>
<dbReference type="Proteomes" id="UP001239445">
    <property type="component" value="Unassembled WGS sequence"/>
</dbReference>
<dbReference type="Gene3D" id="4.10.240.10">
    <property type="entry name" value="Zn(2)-C6 fungal-type DNA-binding domain"/>
    <property type="match status" value="1"/>
</dbReference>
<reference evidence="9" key="1">
    <citation type="submission" date="2023-06" db="EMBL/GenBank/DDBJ databases">
        <title>Genome-scale phylogeny and comparative genomics of the fungal order Sordariales.</title>
        <authorList>
            <consortium name="Lawrence Berkeley National Laboratory"/>
            <person name="Hensen N."/>
            <person name="Bonometti L."/>
            <person name="Westerberg I."/>
            <person name="Brannstrom I.O."/>
            <person name="Guillou S."/>
            <person name="Cros-Aarteil S."/>
            <person name="Calhoun S."/>
            <person name="Haridas S."/>
            <person name="Kuo A."/>
            <person name="Mondo S."/>
            <person name="Pangilinan J."/>
            <person name="Riley R."/>
            <person name="Labutti K."/>
            <person name="Andreopoulos B."/>
            <person name="Lipzen A."/>
            <person name="Chen C."/>
            <person name="Yanf M."/>
            <person name="Daum C."/>
            <person name="Ng V."/>
            <person name="Clum A."/>
            <person name="Steindorff A."/>
            <person name="Ohm R."/>
            <person name="Martin F."/>
            <person name="Silar P."/>
            <person name="Natvig D."/>
            <person name="Lalanne C."/>
            <person name="Gautier V."/>
            <person name="Ament-Velasquez S.L."/>
            <person name="Kruys A."/>
            <person name="Hutchinson M.I."/>
            <person name="Powell A.J."/>
            <person name="Barry K."/>
            <person name="Miller A.N."/>
            <person name="Grigoriev I.V."/>
            <person name="Debuchy R."/>
            <person name="Gladieux P."/>
            <person name="Thoren M.H."/>
            <person name="Johannesson H."/>
        </authorList>
    </citation>
    <scope>NUCLEOTIDE SEQUENCE</scope>
    <source>
        <strain evidence="9">PSN4</strain>
    </source>
</reference>
<organism evidence="9 10">
    <name type="scientific">Echria macrotheca</name>
    <dbReference type="NCBI Taxonomy" id="438768"/>
    <lineage>
        <taxon>Eukaryota</taxon>
        <taxon>Fungi</taxon>
        <taxon>Dikarya</taxon>
        <taxon>Ascomycota</taxon>
        <taxon>Pezizomycotina</taxon>
        <taxon>Sordariomycetes</taxon>
        <taxon>Sordariomycetidae</taxon>
        <taxon>Sordariales</taxon>
        <taxon>Schizotheciaceae</taxon>
        <taxon>Echria</taxon>
    </lineage>
</organism>